<dbReference type="SUPFAM" id="SSF101936">
    <property type="entry name" value="DNA-binding pseudobarrel domain"/>
    <property type="match status" value="2"/>
</dbReference>
<comment type="caution">
    <text evidence="7">The sequence shown here is derived from an EMBL/GenBank/DDBJ whole genome shotgun (WGS) entry which is preliminary data.</text>
</comment>
<dbReference type="Proteomes" id="UP000824120">
    <property type="component" value="Chromosome 4"/>
</dbReference>
<comment type="subcellular location">
    <subcellularLocation>
        <location evidence="1">Nucleus</location>
    </subcellularLocation>
</comment>
<dbReference type="PANTHER" id="PTHR31920:SF74">
    <property type="entry name" value="TF-B3 DOMAIN-CONTAINING PROTEIN"/>
    <property type="match status" value="1"/>
</dbReference>
<feature type="domain" description="TF-B3" evidence="6">
    <location>
        <begin position="118"/>
        <end position="181"/>
    </location>
</feature>
<accession>A0A9J5ZCK8</accession>
<keyword evidence="4" id="KW-0804">Transcription</keyword>
<evidence type="ECO:0000256" key="3">
    <source>
        <dbReference type="ARBA" id="ARBA00023125"/>
    </source>
</evidence>
<evidence type="ECO:0000256" key="4">
    <source>
        <dbReference type="ARBA" id="ARBA00023163"/>
    </source>
</evidence>
<dbReference type="OrthoDB" id="1304217at2759"/>
<dbReference type="PANTHER" id="PTHR31920">
    <property type="entry name" value="B3 DOMAIN-CONTAINING"/>
    <property type="match status" value="1"/>
</dbReference>
<dbReference type="GO" id="GO:0003677">
    <property type="term" value="F:DNA binding"/>
    <property type="evidence" value="ECO:0007669"/>
    <property type="project" value="UniProtKB-KW"/>
</dbReference>
<organism evidence="7 8">
    <name type="scientific">Solanum commersonii</name>
    <name type="common">Commerson's wild potato</name>
    <name type="synonym">Commerson's nightshade</name>
    <dbReference type="NCBI Taxonomy" id="4109"/>
    <lineage>
        <taxon>Eukaryota</taxon>
        <taxon>Viridiplantae</taxon>
        <taxon>Streptophyta</taxon>
        <taxon>Embryophyta</taxon>
        <taxon>Tracheophyta</taxon>
        <taxon>Spermatophyta</taxon>
        <taxon>Magnoliopsida</taxon>
        <taxon>eudicotyledons</taxon>
        <taxon>Gunneridae</taxon>
        <taxon>Pentapetalae</taxon>
        <taxon>asterids</taxon>
        <taxon>lamiids</taxon>
        <taxon>Solanales</taxon>
        <taxon>Solanaceae</taxon>
        <taxon>Solanoideae</taxon>
        <taxon>Solaneae</taxon>
        <taxon>Solanum</taxon>
    </lineage>
</organism>
<name>A0A9J5ZCK8_SOLCO</name>
<dbReference type="Gene3D" id="2.40.330.10">
    <property type="entry name" value="DNA-binding pseudobarrel domain"/>
    <property type="match status" value="2"/>
</dbReference>
<protein>
    <recommendedName>
        <fullName evidence="6">TF-B3 domain-containing protein</fullName>
    </recommendedName>
</protein>
<gene>
    <name evidence="7" type="ORF">H5410_021874</name>
</gene>
<dbReference type="InterPro" id="IPR050655">
    <property type="entry name" value="Plant_B3_domain"/>
</dbReference>
<keyword evidence="3" id="KW-0238">DNA-binding</keyword>
<dbReference type="InterPro" id="IPR015300">
    <property type="entry name" value="DNA-bd_pseudobarrel_sf"/>
</dbReference>
<dbReference type="AlphaFoldDB" id="A0A9J5ZCK8"/>
<evidence type="ECO:0000256" key="2">
    <source>
        <dbReference type="ARBA" id="ARBA00023015"/>
    </source>
</evidence>
<reference evidence="7 8" key="1">
    <citation type="submission" date="2020-09" db="EMBL/GenBank/DDBJ databases">
        <title>De no assembly of potato wild relative species, Solanum commersonii.</title>
        <authorList>
            <person name="Cho K."/>
        </authorList>
    </citation>
    <scope>NUCLEOTIDE SEQUENCE [LARGE SCALE GENOMIC DNA]</scope>
    <source>
        <strain evidence="7">LZ3.2</strain>
        <tissue evidence="7">Leaf</tissue>
    </source>
</reference>
<evidence type="ECO:0000256" key="1">
    <source>
        <dbReference type="ARBA" id="ARBA00004123"/>
    </source>
</evidence>
<proteinExistence type="predicted"/>
<dbReference type="EMBL" id="JACXVP010000004">
    <property type="protein sequence ID" value="KAG5610593.1"/>
    <property type="molecule type" value="Genomic_DNA"/>
</dbReference>
<feature type="domain" description="TF-B3" evidence="6">
    <location>
        <begin position="1"/>
        <end position="61"/>
    </location>
</feature>
<evidence type="ECO:0000259" key="6">
    <source>
        <dbReference type="PROSITE" id="PS50863"/>
    </source>
</evidence>
<keyword evidence="8" id="KW-1185">Reference proteome</keyword>
<keyword evidence="5" id="KW-0539">Nucleus</keyword>
<evidence type="ECO:0000313" key="8">
    <source>
        <dbReference type="Proteomes" id="UP000824120"/>
    </source>
</evidence>
<keyword evidence="2" id="KW-0805">Transcription regulation</keyword>
<dbReference type="CDD" id="cd10017">
    <property type="entry name" value="B3_DNA"/>
    <property type="match status" value="1"/>
</dbReference>
<dbReference type="GO" id="GO:0005634">
    <property type="term" value="C:nucleus"/>
    <property type="evidence" value="ECO:0007669"/>
    <property type="project" value="UniProtKB-SubCell"/>
</dbReference>
<evidence type="ECO:0000256" key="5">
    <source>
        <dbReference type="ARBA" id="ARBA00023242"/>
    </source>
</evidence>
<dbReference type="PROSITE" id="PS50863">
    <property type="entry name" value="B3"/>
    <property type="match status" value="2"/>
</dbReference>
<sequence length="181" mass="21350">MKYSQNHLVPVELISPITQGQIWLTKGWKEFCDYYSIRIRNFLIFKYNARAHFDVTICDQNQEIEIEEYIPFNFQTNANVIEQEVSQSCYTYLMFVADPEVGEANSRSEEVGPKNNSRHNFVNLNGDSLYFEITIPIIFAPRTNIDNMKNIWLFNEEGIEWGVEIEYNGHMVIIKRGWSEF</sequence>
<evidence type="ECO:0000313" key="7">
    <source>
        <dbReference type="EMBL" id="KAG5610593.1"/>
    </source>
</evidence>
<dbReference type="InterPro" id="IPR003340">
    <property type="entry name" value="B3_DNA-bd"/>
</dbReference>